<reference evidence="1" key="1">
    <citation type="submission" date="2018-11" db="EMBL/GenBank/DDBJ databases">
        <authorList>
            <person name="Ashton P.M."/>
            <person name="Dallman T."/>
            <person name="Nair S."/>
            <person name="De Pinna E."/>
            <person name="Peters T."/>
            <person name="Grant K."/>
        </authorList>
    </citation>
    <scope>NUCLEOTIDE SEQUENCE [LARGE SCALE GENOMIC DNA]</scope>
    <source>
        <strain evidence="1">634658</strain>
    </source>
</reference>
<evidence type="ECO:0000313" key="1">
    <source>
        <dbReference type="EMBL" id="EAC0255695.1"/>
    </source>
</evidence>
<proteinExistence type="predicted"/>
<dbReference type="Proteomes" id="UP000839816">
    <property type="component" value="Unassembled WGS sequence"/>
</dbReference>
<dbReference type="EMBL" id="AAAGNC010000003">
    <property type="protein sequence ID" value="EAC0255695.1"/>
    <property type="molecule type" value="Genomic_DNA"/>
</dbReference>
<comment type="caution">
    <text evidence="1">The sequence shown here is derived from an EMBL/GenBank/DDBJ whole genome shotgun (WGS) entry which is preliminary data.</text>
</comment>
<organism evidence="1">
    <name type="scientific">Salmonella enterica subsp. enterica serovar Chester</name>
    <dbReference type="NCBI Taxonomy" id="149386"/>
    <lineage>
        <taxon>Bacteria</taxon>
        <taxon>Pseudomonadati</taxon>
        <taxon>Pseudomonadota</taxon>
        <taxon>Gammaproteobacteria</taxon>
        <taxon>Enterobacterales</taxon>
        <taxon>Enterobacteriaceae</taxon>
        <taxon>Salmonella</taxon>
    </lineage>
</organism>
<name>A0A3Z4X684_SALET</name>
<protein>
    <submittedName>
        <fullName evidence="1">Uncharacterized protein</fullName>
    </submittedName>
</protein>
<sequence length="68" mass="7141">MISLKTIRNRLVTAEGYITTAQANNYIANQGTVSTTNNLAGLPLSHYNCNGGCSWSCSGSCSRGAGNR</sequence>
<gene>
    <name evidence="1" type="ORF">EHE49_03320</name>
</gene>
<dbReference type="AlphaFoldDB" id="A0A3Z4X684"/>
<accession>A0A3Z4X684</accession>